<protein>
    <submittedName>
        <fullName evidence="1">Uncharacterized protein</fullName>
    </submittedName>
</protein>
<dbReference type="Proteomes" id="UP000827721">
    <property type="component" value="Unassembled WGS sequence"/>
</dbReference>
<comment type="caution">
    <text evidence="1">The sequence shown here is derived from an EMBL/GenBank/DDBJ whole genome shotgun (WGS) entry which is preliminary data.</text>
</comment>
<organism evidence="1 2">
    <name type="scientific">Xanthoceras sorbifolium</name>
    <dbReference type="NCBI Taxonomy" id="99658"/>
    <lineage>
        <taxon>Eukaryota</taxon>
        <taxon>Viridiplantae</taxon>
        <taxon>Streptophyta</taxon>
        <taxon>Embryophyta</taxon>
        <taxon>Tracheophyta</taxon>
        <taxon>Spermatophyta</taxon>
        <taxon>Magnoliopsida</taxon>
        <taxon>eudicotyledons</taxon>
        <taxon>Gunneridae</taxon>
        <taxon>Pentapetalae</taxon>
        <taxon>rosids</taxon>
        <taxon>malvids</taxon>
        <taxon>Sapindales</taxon>
        <taxon>Sapindaceae</taxon>
        <taxon>Xanthoceroideae</taxon>
        <taxon>Xanthoceras</taxon>
    </lineage>
</organism>
<evidence type="ECO:0000313" key="1">
    <source>
        <dbReference type="EMBL" id="KAH7571209.1"/>
    </source>
</evidence>
<accession>A0ABQ8I452</accession>
<dbReference type="InterPro" id="IPR008507">
    <property type="entry name" value="DUF789"/>
</dbReference>
<evidence type="ECO:0000313" key="2">
    <source>
        <dbReference type="Proteomes" id="UP000827721"/>
    </source>
</evidence>
<proteinExistence type="predicted"/>
<gene>
    <name evidence="1" type="ORF">JRO89_XS05G0267500</name>
</gene>
<keyword evidence="2" id="KW-1185">Reference proteome</keyword>
<sequence length="214" mass="24647">MSLSKWDLQEPPNSSQSNIQCFIDSVTPIVPTQAIERNSETSLDRSVDRHGFLYCQFNETSSPYSRVPFTEKINELAQTYEDLLKFKSTDVSPYSWMAVAWYPIYQIPIVRNVKELSACFLTYHKLSTSSSLEGYLTNSTAKEGMSWSKGNNRGGEITIAPFAMATYKMYGTLWTNPESSDQKMIISHLNAASSWLNQLRFWHHDFDFFMSRRL</sequence>
<name>A0ABQ8I452_9ROSI</name>
<dbReference type="PANTHER" id="PTHR31343:SF3">
    <property type="entry name" value="DUF789 DOMAIN-CONTAINING PROTEIN"/>
    <property type="match status" value="1"/>
</dbReference>
<dbReference type="EMBL" id="JAFEMO010000005">
    <property type="protein sequence ID" value="KAH7571209.1"/>
    <property type="molecule type" value="Genomic_DNA"/>
</dbReference>
<dbReference type="Pfam" id="PF05623">
    <property type="entry name" value="DUF789"/>
    <property type="match status" value="1"/>
</dbReference>
<dbReference type="PANTHER" id="PTHR31343">
    <property type="entry name" value="T15D22.8"/>
    <property type="match status" value="1"/>
</dbReference>
<reference evidence="1 2" key="1">
    <citation type="submission" date="2021-02" db="EMBL/GenBank/DDBJ databases">
        <title>Plant Genome Project.</title>
        <authorList>
            <person name="Zhang R.-G."/>
        </authorList>
    </citation>
    <scope>NUCLEOTIDE SEQUENCE [LARGE SCALE GENOMIC DNA]</scope>
    <source>
        <tissue evidence="1">Leaves</tissue>
    </source>
</reference>